<evidence type="ECO:0000256" key="1">
    <source>
        <dbReference type="SAM" id="MobiDB-lite"/>
    </source>
</evidence>
<comment type="caution">
    <text evidence="2">The sequence shown here is derived from an EMBL/GenBank/DDBJ whole genome shotgun (WGS) entry which is preliminary data.</text>
</comment>
<sequence length="282" mass="30306">MFIKRLPDHRSPWLSFSCRAIILLYRLVSFSFSISIVSLVAHHANQVVPAIVSFDCDQLPQACSRCIDPAAAYCDVVQQLPLYPTGRVANGSSTIEGELLLGECGPIIPVNTTTTLEFVPIVNITSVTTSWVEHKKISQCIIKRTSTGLAPGPGYSSAPPPPSAPSQQSPPAAGSGGNYNSGQPAPSAPSAGASSAQGSGSQRYVHVDERWDQCPKNVDDLWLTIDLLVLQHLPLPCRHPLPLRLCPGACMEAHLGAILEPQELQLAQVLQELRVPPHPLHL</sequence>
<feature type="region of interest" description="Disordered" evidence="1">
    <location>
        <begin position="151"/>
        <end position="201"/>
    </location>
</feature>
<keyword evidence="3" id="KW-1185">Reference proteome</keyword>
<dbReference type="Proteomes" id="UP000532311">
    <property type="component" value="Unassembled WGS sequence"/>
</dbReference>
<gene>
    <name evidence="2" type="ORF">FGLOB1_8192</name>
</gene>
<reference evidence="2 3" key="1">
    <citation type="submission" date="2020-05" db="EMBL/GenBank/DDBJ databases">
        <title>Identification and distribution of gene clusters putatively required for synthesis of sphingolipid metabolism inhibitors in phylogenetically diverse species of the filamentous fungus Fusarium.</title>
        <authorList>
            <person name="Kim H.-S."/>
            <person name="Busman M."/>
            <person name="Brown D.W."/>
            <person name="Divon H."/>
            <person name="Uhlig S."/>
            <person name="Proctor R.H."/>
        </authorList>
    </citation>
    <scope>NUCLEOTIDE SEQUENCE [LARGE SCALE GENOMIC DNA]</scope>
    <source>
        <strain evidence="2 3">NRRL 26131</strain>
    </source>
</reference>
<protein>
    <submittedName>
        <fullName evidence="2">Uncharacterized protein</fullName>
    </submittedName>
</protein>
<dbReference type="AlphaFoldDB" id="A0A8H5Y3M1"/>
<accession>A0A8H5Y3M1</accession>
<organism evidence="2 3">
    <name type="scientific">Fusarium globosum</name>
    <dbReference type="NCBI Taxonomy" id="78864"/>
    <lineage>
        <taxon>Eukaryota</taxon>
        <taxon>Fungi</taxon>
        <taxon>Dikarya</taxon>
        <taxon>Ascomycota</taxon>
        <taxon>Pezizomycotina</taxon>
        <taxon>Sordariomycetes</taxon>
        <taxon>Hypocreomycetidae</taxon>
        <taxon>Hypocreales</taxon>
        <taxon>Nectriaceae</taxon>
        <taxon>Fusarium</taxon>
        <taxon>Fusarium fujikuroi species complex</taxon>
    </lineage>
</organism>
<proteinExistence type="predicted"/>
<name>A0A8H5Y3M1_9HYPO</name>
<feature type="compositionally biased region" description="Low complexity" evidence="1">
    <location>
        <begin position="181"/>
        <end position="201"/>
    </location>
</feature>
<evidence type="ECO:0000313" key="3">
    <source>
        <dbReference type="Proteomes" id="UP000532311"/>
    </source>
</evidence>
<evidence type="ECO:0000313" key="2">
    <source>
        <dbReference type="EMBL" id="KAF5705052.1"/>
    </source>
</evidence>
<dbReference type="EMBL" id="JAAQPF010000355">
    <property type="protein sequence ID" value="KAF5705052.1"/>
    <property type="molecule type" value="Genomic_DNA"/>
</dbReference>